<feature type="disulfide bond" evidence="10">
    <location>
        <begin position="31"/>
        <end position="92"/>
    </location>
</feature>
<dbReference type="Proteomes" id="UP001054837">
    <property type="component" value="Unassembled WGS sequence"/>
</dbReference>
<evidence type="ECO:0000256" key="2">
    <source>
        <dbReference type="ARBA" id="ARBA00008077"/>
    </source>
</evidence>
<name>A0AAV4RUA4_9ARAC</name>
<dbReference type="InterPro" id="IPR036790">
    <property type="entry name" value="Frizzled_dom_sf"/>
</dbReference>
<evidence type="ECO:0000313" key="16">
    <source>
        <dbReference type="EMBL" id="GIY25189.1"/>
    </source>
</evidence>
<dbReference type="InterPro" id="IPR020067">
    <property type="entry name" value="Frizzled_dom"/>
</dbReference>
<evidence type="ECO:0000259" key="15">
    <source>
        <dbReference type="PROSITE" id="PS50261"/>
    </source>
</evidence>
<reference evidence="16 17" key="1">
    <citation type="submission" date="2021-06" db="EMBL/GenBank/DDBJ databases">
        <title>Caerostris darwini draft genome.</title>
        <authorList>
            <person name="Kono N."/>
            <person name="Arakawa K."/>
        </authorList>
    </citation>
    <scope>NUCLEOTIDE SEQUENCE [LARGE SCALE GENOMIC DNA]</scope>
</reference>
<evidence type="ECO:0000256" key="5">
    <source>
        <dbReference type="ARBA" id="ARBA00022729"/>
    </source>
</evidence>
<evidence type="ECO:0000256" key="7">
    <source>
        <dbReference type="ARBA" id="ARBA00023136"/>
    </source>
</evidence>
<dbReference type="GO" id="GO:0005615">
    <property type="term" value="C:extracellular space"/>
    <property type="evidence" value="ECO:0007669"/>
    <property type="project" value="TreeGrafter"/>
</dbReference>
<dbReference type="InterPro" id="IPR015526">
    <property type="entry name" value="Frizzled/SFRP"/>
</dbReference>
<feature type="transmembrane region" description="Helical" evidence="12">
    <location>
        <begin position="230"/>
        <end position="251"/>
    </location>
</feature>
<dbReference type="PANTHER" id="PTHR11309">
    <property type="entry name" value="FRIZZLED"/>
    <property type="match status" value="1"/>
</dbReference>
<dbReference type="Pfam" id="PF01534">
    <property type="entry name" value="Frizzled"/>
    <property type="match status" value="1"/>
</dbReference>
<feature type="signal peptide" evidence="13">
    <location>
        <begin position="1"/>
        <end position="26"/>
    </location>
</feature>
<evidence type="ECO:0000256" key="10">
    <source>
        <dbReference type="PROSITE-ProRule" id="PRU00090"/>
    </source>
</evidence>
<comment type="caution">
    <text evidence="16">The sequence shown here is derived from an EMBL/GenBank/DDBJ whole genome shotgun (WGS) entry which is preliminary data.</text>
</comment>
<dbReference type="SMART" id="SM00063">
    <property type="entry name" value="FRI"/>
    <property type="match status" value="1"/>
</dbReference>
<feature type="transmembrane region" description="Helical" evidence="12">
    <location>
        <begin position="494"/>
        <end position="513"/>
    </location>
</feature>
<feature type="disulfide bond" evidence="10">
    <location>
        <begin position="76"/>
        <end position="114"/>
    </location>
</feature>
<comment type="subcellular location">
    <subcellularLocation>
        <location evidence="1">Membrane</location>
        <topology evidence="1">Multi-pass membrane protein</topology>
    </subcellularLocation>
</comment>
<evidence type="ECO:0000256" key="12">
    <source>
        <dbReference type="SAM" id="Phobius"/>
    </source>
</evidence>
<feature type="transmembrane region" description="Helical" evidence="12">
    <location>
        <begin position="397"/>
        <end position="420"/>
    </location>
</feature>
<evidence type="ECO:0000256" key="4">
    <source>
        <dbReference type="ARBA" id="ARBA00022692"/>
    </source>
</evidence>
<gene>
    <name evidence="16" type="primary">Fzd4</name>
    <name evidence="16" type="ORF">CDAR_615571</name>
</gene>
<feature type="disulfide bond" evidence="10">
    <location>
        <begin position="39"/>
        <end position="85"/>
    </location>
</feature>
<feature type="region of interest" description="Disordered" evidence="11">
    <location>
        <begin position="550"/>
        <end position="577"/>
    </location>
</feature>
<feature type="disulfide bond" evidence="10">
    <location>
        <begin position="103"/>
        <end position="144"/>
    </location>
</feature>
<dbReference type="FunFam" id="1.10.2000.10:FF:000008">
    <property type="entry name" value="Frizzled receptor 4"/>
    <property type="match status" value="1"/>
</dbReference>
<dbReference type="InterPro" id="IPR017981">
    <property type="entry name" value="GPCR_2-like_7TM"/>
</dbReference>
<dbReference type="SMART" id="SM01330">
    <property type="entry name" value="Frizzled"/>
    <property type="match status" value="1"/>
</dbReference>
<keyword evidence="8 10" id="KW-1015">Disulfide bond</keyword>
<dbReference type="GO" id="GO:0004888">
    <property type="term" value="F:transmembrane signaling receptor activity"/>
    <property type="evidence" value="ECO:0007669"/>
    <property type="project" value="InterPro"/>
</dbReference>
<evidence type="ECO:0000256" key="6">
    <source>
        <dbReference type="ARBA" id="ARBA00022989"/>
    </source>
</evidence>
<keyword evidence="17" id="KW-1185">Reference proteome</keyword>
<evidence type="ECO:0000256" key="13">
    <source>
        <dbReference type="SAM" id="SignalP"/>
    </source>
</evidence>
<dbReference type="Gene3D" id="1.20.1070.10">
    <property type="entry name" value="Rhodopsin 7-helix transmembrane proteins"/>
    <property type="match status" value="1"/>
</dbReference>
<feature type="transmembrane region" description="Helical" evidence="12">
    <location>
        <begin position="358"/>
        <end position="377"/>
    </location>
</feature>
<evidence type="ECO:0000256" key="8">
    <source>
        <dbReference type="ARBA" id="ARBA00023157"/>
    </source>
</evidence>
<feature type="domain" description="FZ" evidence="14">
    <location>
        <begin position="26"/>
        <end position="147"/>
    </location>
</feature>
<feature type="transmembrane region" description="Helical" evidence="12">
    <location>
        <begin position="263"/>
        <end position="283"/>
    </location>
</feature>
<keyword evidence="3" id="KW-0217">Developmental protein</keyword>
<keyword evidence="5 13" id="KW-0732">Signal</keyword>
<dbReference type="GO" id="GO:0017147">
    <property type="term" value="F:Wnt-protein binding"/>
    <property type="evidence" value="ECO:0007669"/>
    <property type="project" value="TreeGrafter"/>
</dbReference>
<keyword evidence="9" id="KW-0675">Receptor</keyword>
<dbReference type="GO" id="GO:0035567">
    <property type="term" value="P:non-canonical Wnt signaling pathway"/>
    <property type="evidence" value="ECO:0007669"/>
    <property type="project" value="TreeGrafter"/>
</dbReference>
<evidence type="ECO:0000313" key="17">
    <source>
        <dbReference type="Proteomes" id="UP001054837"/>
    </source>
</evidence>
<proteinExistence type="inferred from homology"/>
<dbReference type="PROSITE" id="PS50038">
    <property type="entry name" value="FZ"/>
    <property type="match status" value="1"/>
</dbReference>
<dbReference type="Gene3D" id="1.10.2000.10">
    <property type="entry name" value="Frizzled cysteine-rich domain"/>
    <property type="match status" value="1"/>
</dbReference>
<evidence type="ECO:0000256" key="3">
    <source>
        <dbReference type="ARBA" id="ARBA00022473"/>
    </source>
</evidence>
<dbReference type="AlphaFoldDB" id="A0AAV4RUA4"/>
<evidence type="ECO:0000256" key="1">
    <source>
        <dbReference type="ARBA" id="ARBA00004141"/>
    </source>
</evidence>
<comment type="similarity">
    <text evidence="2">Belongs to the G-protein coupled receptor Fz/Smo family.</text>
</comment>
<accession>A0AAV4RUA4</accession>
<sequence>MSLPFNLKMFHVLISLYVFSAGFVASTDPVCEPIKIETCHDIGYNVTAMPNLVGHELQQDAQLQLQTFTPLIQYGCSSRLRFFLCSVYVPMCTDKVPEPIGPCRALCEDVRDKCQPVLQEFGFPWPAGLNCSKFPPQNNDKYMCMEGPTDRKGRPDSHLRIPNRNSRPSIKTNFERKVPYIRNMGNHYGMCRNLRHSDQYYYINRTQRCAASCTANINFTLNNKDFVDDWLAGWSILCFLCTFFNFLVILLGDYRFRFPEGTIVYISGCFNACAIAYLIRVFAGRYFTSCNIDPQHNASILIQEGLDNMPCTIIFVILYFFKMATDGWWLILCITWYLSTNRKWKQERLLGLSNIFHLFAWGVPSIFTIIVLVMRIIDADELIGICYVGNQSRENLLNFVILPSVLYMCAAFIVMIMGLLPVRPSDNYSSVQTHPIEHQVPLSQDSVMSVTGIYMFLYWAPLLSVFGTNVYEYINRDQWFAESSVTGPVVEVFSLRLFMLQIMGIASLFVICSSDAKRKAWQKVLRLIRREKRPVPSFLKNQQQTVNISSHLKTSSNGTRATSLSSHSKRSNGETVV</sequence>
<dbReference type="PROSITE" id="PS50261">
    <property type="entry name" value="G_PROTEIN_RECEP_F2_4"/>
    <property type="match status" value="1"/>
</dbReference>
<dbReference type="PRINTS" id="PR00489">
    <property type="entry name" value="FRIZZLED"/>
</dbReference>
<feature type="transmembrane region" description="Helical" evidence="12">
    <location>
        <begin position="453"/>
        <end position="474"/>
    </location>
</feature>
<dbReference type="Pfam" id="PF01392">
    <property type="entry name" value="Fz"/>
    <property type="match status" value="1"/>
</dbReference>
<dbReference type="GO" id="GO:0060070">
    <property type="term" value="P:canonical Wnt signaling pathway"/>
    <property type="evidence" value="ECO:0007669"/>
    <property type="project" value="TreeGrafter"/>
</dbReference>
<dbReference type="GO" id="GO:0016020">
    <property type="term" value="C:membrane"/>
    <property type="evidence" value="ECO:0007669"/>
    <property type="project" value="UniProtKB-SubCell"/>
</dbReference>
<evidence type="ECO:0000259" key="14">
    <source>
        <dbReference type="PROSITE" id="PS50038"/>
    </source>
</evidence>
<feature type="compositionally biased region" description="Polar residues" evidence="11">
    <location>
        <begin position="550"/>
        <end position="566"/>
    </location>
</feature>
<feature type="disulfide bond" evidence="10">
    <location>
        <begin position="107"/>
        <end position="131"/>
    </location>
</feature>
<organism evidence="16 17">
    <name type="scientific">Caerostris darwini</name>
    <dbReference type="NCBI Taxonomy" id="1538125"/>
    <lineage>
        <taxon>Eukaryota</taxon>
        <taxon>Metazoa</taxon>
        <taxon>Ecdysozoa</taxon>
        <taxon>Arthropoda</taxon>
        <taxon>Chelicerata</taxon>
        <taxon>Arachnida</taxon>
        <taxon>Araneae</taxon>
        <taxon>Araneomorphae</taxon>
        <taxon>Entelegynae</taxon>
        <taxon>Araneoidea</taxon>
        <taxon>Araneidae</taxon>
        <taxon>Caerostris</taxon>
    </lineage>
</organism>
<keyword evidence="6 12" id="KW-1133">Transmembrane helix</keyword>
<dbReference type="SUPFAM" id="SSF63501">
    <property type="entry name" value="Frizzled cysteine-rich domain"/>
    <property type="match status" value="1"/>
</dbReference>
<feature type="domain" description="G-protein coupled receptors family 2 profile 2" evidence="15">
    <location>
        <begin position="224"/>
        <end position="515"/>
    </location>
</feature>
<keyword evidence="7 12" id="KW-0472">Membrane</keyword>
<evidence type="ECO:0000256" key="9">
    <source>
        <dbReference type="ARBA" id="ARBA00023170"/>
    </source>
</evidence>
<protein>
    <submittedName>
        <fullName evidence="16">Frizzled-4</fullName>
    </submittedName>
</protein>
<evidence type="ECO:0000256" key="11">
    <source>
        <dbReference type="SAM" id="MobiDB-lite"/>
    </source>
</evidence>
<dbReference type="InterPro" id="IPR000539">
    <property type="entry name" value="Frizzled/Smoothened_7TM"/>
</dbReference>
<feature type="chain" id="PRO_5043495419" evidence="13">
    <location>
        <begin position="27"/>
        <end position="577"/>
    </location>
</feature>
<keyword evidence="4 12" id="KW-0812">Transmembrane</keyword>
<dbReference type="EMBL" id="BPLQ01006783">
    <property type="protein sequence ID" value="GIY25189.1"/>
    <property type="molecule type" value="Genomic_DNA"/>
</dbReference>
<feature type="transmembrane region" description="Helical" evidence="12">
    <location>
        <begin position="313"/>
        <end position="338"/>
    </location>
</feature>
<dbReference type="PANTHER" id="PTHR11309:SF99">
    <property type="entry name" value="FRIZZLED-4"/>
    <property type="match status" value="1"/>
</dbReference>